<dbReference type="Gene3D" id="3.10.580.10">
    <property type="entry name" value="CBS-domain"/>
    <property type="match status" value="1"/>
</dbReference>
<accession>A0A8H6RZJ8</accession>
<dbReference type="SUPFAM" id="SSF54631">
    <property type="entry name" value="CBS-domain pair"/>
    <property type="match status" value="1"/>
</dbReference>
<sequence length="160" mass="17949">MATATLSQPAADSHHFSLPTDKYRGAVVEDLQLSPAFTVHSSDTIFRAIESAYERDFSHIPVLDRHRKPLGYIDVATLKTQWEAGKADAGDKVNKYMTRFTRTSEQPYTVITPLTPLNELETFLKHNIFAIVTDPSRKFVVALATPQDLQSFVTRHGFGL</sequence>
<evidence type="ECO:0000313" key="3">
    <source>
        <dbReference type="Proteomes" id="UP000636479"/>
    </source>
</evidence>
<comment type="caution">
    <text evidence="2">The sequence shown here is derived from an EMBL/GenBank/DDBJ whole genome shotgun (WGS) entry which is preliminary data.</text>
</comment>
<organism evidence="2 3">
    <name type="scientific">Mycena indigotica</name>
    <dbReference type="NCBI Taxonomy" id="2126181"/>
    <lineage>
        <taxon>Eukaryota</taxon>
        <taxon>Fungi</taxon>
        <taxon>Dikarya</taxon>
        <taxon>Basidiomycota</taxon>
        <taxon>Agaricomycotina</taxon>
        <taxon>Agaricomycetes</taxon>
        <taxon>Agaricomycetidae</taxon>
        <taxon>Agaricales</taxon>
        <taxon>Marasmiineae</taxon>
        <taxon>Mycenaceae</taxon>
        <taxon>Mycena</taxon>
    </lineage>
</organism>
<dbReference type="PANTHER" id="PTHR42115:SF1">
    <property type="entry name" value="BETA-SYNTHASE (BETA-THIONASE), PUTATIVE (AFU_ORTHOLOGUE AFUA_3G08420)-RELATED"/>
    <property type="match status" value="1"/>
</dbReference>
<dbReference type="InterPro" id="IPR000644">
    <property type="entry name" value="CBS_dom"/>
</dbReference>
<dbReference type="AlphaFoldDB" id="A0A8H6RZJ8"/>
<dbReference type="EMBL" id="JACAZF010000016">
    <property type="protein sequence ID" value="KAF7289896.1"/>
    <property type="molecule type" value="Genomic_DNA"/>
</dbReference>
<keyword evidence="3" id="KW-1185">Reference proteome</keyword>
<proteinExistence type="predicted"/>
<dbReference type="PANTHER" id="PTHR42115">
    <property type="entry name" value="BETA-SYNTHASE (BETA-THIONASE), PUTATIVE (AFU_ORTHOLOGUE AFUA_3G08420)-RELATED"/>
    <property type="match status" value="1"/>
</dbReference>
<name>A0A8H6RZJ8_9AGAR</name>
<dbReference type="RefSeq" id="XP_037213625.1">
    <property type="nucleotide sequence ID" value="XM_037370069.1"/>
</dbReference>
<gene>
    <name evidence="2" type="ORF">MIND_01364300</name>
</gene>
<reference evidence="2" key="1">
    <citation type="submission" date="2020-05" db="EMBL/GenBank/DDBJ databases">
        <title>Mycena genomes resolve the evolution of fungal bioluminescence.</title>
        <authorList>
            <person name="Tsai I.J."/>
        </authorList>
    </citation>
    <scope>NUCLEOTIDE SEQUENCE</scope>
    <source>
        <strain evidence="2">171206Taipei</strain>
    </source>
</reference>
<evidence type="ECO:0000259" key="1">
    <source>
        <dbReference type="Pfam" id="PF00571"/>
    </source>
</evidence>
<dbReference type="InterPro" id="IPR046342">
    <property type="entry name" value="CBS_dom_sf"/>
</dbReference>
<dbReference type="GeneID" id="59352585"/>
<protein>
    <submittedName>
        <fullName evidence="2">CBS domain-containing protein</fullName>
    </submittedName>
</protein>
<dbReference type="Proteomes" id="UP000636479">
    <property type="component" value="Unassembled WGS sequence"/>
</dbReference>
<feature type="domain" description="CBS" evidence="1">
    <location>
        <begin position="28"/>
        <end position="75"/>
    </location>
</feature>
<dbReference type="OrthoDB" id="2536440at2759"/>
<dbReference type="Pfam" id="PF00571">
    <property type="entry name" value="CBS"/>
    <property type="match status" value="1"/>
</dbReference>
<evidence type="ECO:0000313" key="2">
    <source>
        <dbReference type="EMBL" id="KAF7289896.1"/>
    </source>
</evidence>